<evidence type="ECO:0000313" key="2">
    <source>
        <dbReference type="EMBL" id="KAF6462309.1"/>
    </source>
</evidence>
<keyword evidence="1" id="KW-0472">Membrane</keyword>
<feature type="transmembrane region" description="Helical" evidence="1">
    <location>
        <begin position="107"/>
        <end position="124"/>
    </location>
</feature>
<gene>
    <name evidence="2" type="ORF">HJG59_011343</name>
</gene>
<protein>
    <submittedName>
        <fullName evidence="2">Uncharacterized protein</fullName>
    </submittedName>
</protein>
<proteinExistence type="predicted"/>
<name>A0A7J8GRS0_MOLMO</name>
<keyword evidence="1" id="KW-0812">Transmembrane</keyword>
<keyword evidence="1" id="KW-1133">Transmembrane helix</keyword>
<dbReference type="InParanoid" id="A0A7J8GRS0"/>
<organism evidence="2 3">
    <name type="scientific">Molossus molossus</name>
    <name type="common">Pallas' mastiff bat</name>
    <name type="synonym">Vespertilio molossus</name>
    <dbReference type="NCBI Taxonomy" id="27622"/>
    <lineage>
        <taxon>Eukaryota</taxon>
        <taxon>Metazoa</taxon>
        <taxon>Chordata</taxon>
        <taxon>Craniata</taxon>
        <taxon>Vertebrata</taxon>
        <taxon>Euteleostomi</taxon>
        <taxon>Mammalia</taxon>
        <taxon>Eutheria</taxon>
        <taxon>Laurasiatheria</taxon>
        <taxon>Chiroptera</taxon>
        <taxon>Yangochiroptera</taxon>
        <taxon>Molossidae</taxon>
        <taxon>Molossus</taxon>
    </lineage>
</organism>
<dbReference type="EMBL" id="JACASF010000008">
    <property type="protein sequence ID" value="KAF6462309.1"/>
    <property type="molecule type" value="Genomic_DNA"/>
</dbReference>
<dbReference type="Proteomes" id="UP000550707">
    <property type="component" value="Unassembled WGS sequence"/>
</dbReference>
<sequence>MTKTVDRSRLNCIVFIISLALCIFHHPSTYGQSIPLSVFTTPSPKFQYLQALCPCLFSSLTIIVKEHRAHSELPQIKLTSNFGCKLVSLCLSFLPFKGKAGFTSSSLQVNFTCILASFPFLGLVH</sequence>
<evidence type="ECO:0000256" key="1">
    <source>
        <dbReference type="SAM" id="Phobius"/>
    </source>
</evidence>
<reference evidence="2 3" key="1">
    <citation type="journal article" date="2020" name="Nature">
        <title>Six reference-quality genomes reveal evolution of bat adaptations.</title>
        <authorList>
            <person name="Jebb D."/>
            <person name="Huang Z."/>
            <person name="Pippel M."/>
            <person name="Hughes G.M."/>
            <person name="Lavrichenko K."/>
            <person name="Devanna P."/>
            <person name="Winkler S."/>
            <person name="Jermiin L.S."/>
            <person name="Skirmuntt E.C."/>
            <person name="Katzourakis A."/>
            <person name="Burkitt-Gray L."/>
            <person name="Ray D.A."/>
            <person name="Sullivan K.A.M."/>
            <person name="Roscito J.G."/>
            <person name="Kirilenko B.M."/>
            <person name="Davalos L.M."/>
            <person name="Corthals A.P."/>
            <person name="Power M.L."/>
            <person name="Jones G."/>
            <person name="Ransome R.D."/>
            <person name="Dechmann D.K.N."/>
            <person name="Locatelli A.G."/>
            <person name="Puechmaille S.J."/>
            <person name="Fedrigo O."/>
            <person name="Jarvis E.D."/>
            <person name="Hiller M."/>
            <person name="Vernes S.C."/>
            <person name="Myers E.W."/>
            <person name="Teeling E.C."/>
        </authorList>
    </citation>
    <scope>NUCLEOTIDE SEQUENCE [LARGE SCALE GENOMIC DNA]</scope>
    <source>
        <strain evidence="2">MMolMol1</strain>
        <tissue evidence="2">Muscle</tissue>
    </source>
</reference>
<comment type="caution">
    <text evidence="2">The sequence shown here is derived from an EMBL/GenBank/DDBJ whole genome shotgun (WGS) entry which is preliminary data.</text>
</comment>
<dbReference type="AlphaFoldDB" id="A0A7J8GRS0"/>
<evidence type="ECO:0000313" key="3">
    <source>
        <dbReference type="Proteomes" id="UP000550707"/>
    </source>
</evidence>
<accession>A0A7J8GRS0</accession>
<keyword evidence="3" id="KW-1185">Reference proteome</keyword>